<evidence type="ECO:0000313" key="6">
    <source>
        <dbReference type="Proteomes" id="UP000295361"/>
    </source>
</evidence>
<feature type="region of interest" description="Disordered" evidence="1">
    <location>
        <begin position="433"/>
        <end position="476"/>
    </location>
</feature>
<dbReference type="AlphaFoldDB" id="A0A4R6QDB3"/>
<sequence>MLDITEIVDANLAGLSPQAIATLARQMQRHLRSQQHHLKLRDEHIASQAREIERKDAELQFKTAKLEKVNFELARLKAWKFSAKSEAMSAEQRRLFEETFTEDDASLLAQLAQLQGTNDKPPRDQRQRPKRQALPEHLRRVEHRHEPDDTTCPTPDCGRPMVRVGEDISERLDIVPAEFFVHRHVSGKWVCRCCQGLVQEPVAPRIIDGGIPASGLVARTLISRVVDRLPYYRQDAINSRSGVYIPRSTLAQWSGRAGAGLQPLYDAHKRFVLESSVLHADETPVAVLDPGAGKTKKAYVWACARGAFDPTPGVVYEFCAGRGSQYPIRFLGPPREGVREWQGTLVRDEYVAYDSVLDAKAHPGRIAAGCAAHARRKFDELVKAKASGTAPKALRRFAEIYRVERELSGMGADERLAMRQMQAKPLWEALQRRKRRPNCQRPTSCYPSSGDLHRCRSGQRRDSSPVQCARRPTATG</sequence>
<comment type="caution">
    <text evidence="5">The sequence shown here is derived from an EMBL/GenBank/DDBJ whole genome shotgun (WGS) entry which is preliminary data.</text>
</comment>
<reference evidence="5 6" key="1">
    <citation type="submission" date="2019-03" db="EMBL/GenBank/DDBJ databases">
        <title>Genomic Encyclopedia of Type Strains, Phase IV (KMG-IV): sequencing the most valuable type-strain genomes for metagenomic binning, comparative biology and taxonomic classification.</title>
        <authorList>
            <person name="Goeker M."/>
        </authorList>
    </citation>
    <scope>NUCLEOTIDE SEQUENCE [LARGE SCALE GENOMIC DNA]</scope>
    <source>
        <strain evidence="5 6">DSM 16998</strain>
    </source>
</reference>
<feature type="compositionally biased region" description="Basic and acidic residues" evidence="1">
    <location>
        <begin position="451"/>
        <end position="463"/>
    </location>
</feature>
<dbReference type="InterPro" id="IPR052344">
    <property type="entry name" value="Transposase-related"/>
</dbReference>
<dbReference type="PANTHER" id="PTHR33678">
    <property type="entry name" value="BLL1576 PROTEIN"/>
    <property type="match status" value="1"/>
</dbReference>
<feature type="region of interest" description="Disordered" evidence="1">
    <location>
        <begin position="115"/>
        <end position="158"/>
    </location>
</feature>
<dbReference type="EMBL" id="SNXS01000016">
    <property type="protein sequence ID" value="TDP60441.1"/>
    <property type="molecule type" value="Genomic_DNA"/>
</dbReference>
<protein>
    <submittedName>
        <fullName evidence="5">Transposase</fullName>
    </submittedName>
</protein>
<dbReference type="InParanoid" id="A0A4R6QDB3"/>
<evidence type="ECO:0000259" key="4">
    <source>
        <dbReference type="Pfam" id="PF13007"/>
    </source>
</evidence>
<dbReference type="InterPro" id="IPR024463">
    <property type="entry name" value="Transposase_TnpC_homeodom"/>
</dbReference>
<feature type="domain" description="Transposase TnpC homeodomain" evidence="4">
    <location>
        <begin position="71"/>
        <end position="142"/>
    </location>
</feature>
<dbReference type="Pfam" id="PF13005">
    <property type="entry name" value="zf-IS66"/>
    <property type="match status" value="1"/>
</dbReference>
<proteinExistence type="predicted"/>
<evidence type="ECO:0000313" key="5">
    <source>
        <dbReference type="EMBL" id="TDP60441.1"/>
    </source>
</evidence>
<dbReference type="NCBIfam" id="NF033517">
    <property type="entry name" value="transpos_IS66"/>
    <property type="match status" value="1"/>
</dbReference>
<accession>A0A4R6QDB3</accession>
<feature type="domain" description="Transposase IS66 zinc-finger binding" evidence="3">
    <location>
        <begin position="155"/>
        <end position="194"/>
    </location>
</feature>
<name>A0A4R6QDB3_9BURK</name>
<dbReference type="OrthoDB" id="9794514at2"/>
<feature type="domain" description="Transposase IS66 central" evidence="2">
    <location>
        <begin position="210"/>
        <end position="433"/>
    </location>
</feature>
<keyword evidence="6" id="KW-1185">Reference proteome</keyword>
<organism evidence="5 6">
    <name type="scientific">Roseateles toxinivorans</name>
    <dbReference type="NCBI Taxonomy" id="270368"/>
    <lineage>
        <taxon>Bacteria</taxon>
        <taxon>Pseudomonadati</taxon>
        <taxon>Pseudomonadota</taxon>
        <taxon>Betaproteobacteria</taxon>
        <taxon>Burkholderiales</taxon>
        <taxon>Sphaerotilaceae</taxon>
        <taxon>Roseateles</taxon>
    </lineage>
</organism>
<feature type="compositionally biased region" description="Basic and acidic residues" evidence="1">
    <location>
        <begin position="120"/>
        <end position="148"/>
    </location>
</feature>
<dbReference type="Pfam" id="PF03050">
    <property type="entry name" value="DDE_Tnp_IS66"/>
    <property type="match status" value="1"/>
</dbReference>
<evidence type="ECO:0000259" key="2">
    <source>
        <dbReference type="Pfam" id="PF03050"/>
    </source>
</evidence>
<dbReference type="RefSeq" id="WP_133703938.1">
    <property type="nucleotide sequence ID" value="NZ_SNXS01000016.1"/>
</dbReference>
<evidence type="ECO:0000256" key="1">
    <source>
        <dbReference type="SAM" id="MobiDB-lite"/>
    </source>
</evidence>
<evidence type="ECO:0000259" key="3">
    <source>
        <dbReference type="Pfam" id="PF13005"/>
    </source>
</evidence>
<dbReference type="InterPro" id="IPR024474">
    <property type="entry name" value="Znf_dom_IS66"/>
</dbReference>
<dbReference type="PANTHER" id="PTHR33678:SF1">
    <property type="entry name" value="BLL1576 PROTEIN"/>
    <property type="match status" value="1"/>
</dbReference>
<dbReference type="InterPro" id="IPR004291">
    <property type="entry name" value="Transposase_IS66_central"/>
</dbReference>
<dbReference type="Proteomes" id="UP000295361">
    <property type="component" value="Unassembled WGS sequence"/>
</dbReference>
<gene>
    <name evidence="5" type="ORF">DES47_11641</name>
</gene>
<dbReference type="Pfam" id="PF13007">
    <property type="entry name" value="LZ_Tnp_IS66"/>
    <property type="match status" value="1"/>
</dbReference>